<accession>A0A1M5XMH7</accession>
<proteinExistence type="predicted"/>
<dbReference type="RefSeq" id="WP_072982044.1">
    <property type="nucleotide sequence ID" value="NZ_FQXT01000003.1"/>
</dbReference>
<dbReference type="InterPro" id="IPR036249">
    <property type="entry name" value="Thioredoxin-like_sf"/>
</dbReference>
<organism evidence="3 4">
    <name type="scientific">Leeuwenhoekiella palythoae</name>
    <dbReference type="NCBI Taxonomy" id="573501"/>
    <lineage>
        <taxon>Bacteria</taxon>
        <taxon>Pseudomonadati</taxon>
        <taxon>Bacteroidota</taxon>
        <taxon>Flavobacteriia</taxon>
        <taxon>Flavobacteriales</taxon>
        <taxon>Flavobacteriaceae</taxon>
        <taxon>Leeuwenhoekiella</taxon>
    </lineage>
</organism>
<keyword evidence="5" id="KW-1185">Reference proteome</keyword>
<reference evidence="4" key="1">
    <citation type="submission" date="2016-11" db="EMBL/GenBank/DDBJ databases">
        <authorList>
            <person name="Varghese N."/>
            <person name="Submissions S."/>
        </authorList>
    </citation>
    <scope>NUCLEOTIDE SEQUENCE [LARGE SCALE GENOMIC DNA]</scope>
    <source>
        <strain evidence="4">DSM 19859</strain>
    </source>
</reference>
<feature type="region of interest" description="Disordered" evidence="1">
    <location>
        <begin position="136"/>
        <end position="160"/>
    </location>
</feature>
<dbReference type="SUPFAM" id="SSF52833">
    <property type="entry name" value="Thioredoxin-like"/>
    <property type="match status" value="1"/>
</dbReference>
<evidence type="ECO:0000313" key="4">
    <source>
        <dbReference type="Proteomes" id="UP000184240"/>
    </source>
</evidence>
<dbReference type="AlphaFoldDB" id="A0A1M5XMH7"/>
<feature type="compositionally biased region" description="Basic and acidic residues" evidence="1">
    <location>
        <begin position="145"/>
        <end position="160"/>
    </location>
</feature>
<reference evidence="3" key="2">
    <citation type="submission" date="2016-11" db="EMBL/GenBank/DDBJ databases">
        <authorList>
            <person name="Jaros S."/>
            <person name="Januszkiewicz K."/>
            <person name="Wedrychowicz H."/>
        </authorList>
    </citation>
    <scope>NUCLEOTIDE SEQUENCE [LARGE SCALE GENOMIC DNA]</scope>
    <source>
        <strain evidence="3">DSM 19859</strain>
    </source>
</reference>
<gene>
    <name evidence="2" type="ORF">DSM01_886</name>
    <name evidence="3" type="ORF">SAMN04487999_1592</name>
</gene>
<protein>
    <submittedName>
        <fullName evidence="3">ArsC family protein</fullName>
    </submittedName>
    <submittedName>
        <fullName evidence="2">Arsenate reductase</fullName>
    </submittedName>
</protein>
<dbReference type="STRING" id="573501.SAMN04487999_1592"/>
<dbReference type="OrthoDB" id="1434620at2"/>
<dbReference type="Proteomes" id="UP000290037">
    <property type="component" value="Unassembled WGS sequence"/>
</dbReference>
<reference evidence="2 5" key="3">
    <citation type="submission" date="2018-07" db="EMBL/GenBank/DDBJ databases">
        <title>Leeuwenhoekiella genomics.</title>
        <authorList>
            <person name="Tahon G."/>
            <person name="Willems A."/>
        </authorList>
    </citation>
    <scope>NUCLEOTIDE SEQUENCE [LARGE SCALE GENOMIC DNA]</scope>
    <source>
        <strain evidence="2 5">LMG 24856</strain>
    </source>
</reference>
<evidence type="ECO:0000313" key="2">
    <source>
        <dbReference type="EMBL" id="RXG30137.1"/>
    </source>
</evidence>
<name>A0A1M5XMH7_9FLAO</name>
<sequence>MKSIARDENQVTLIYSSTTRTGERTYGHISAVKDKELQTIDIAKTPLTGTQWAELADELNKPIKDLLSFEDVSDDDELKTADYDENDYINIIKNRPELFAHPIIIHKDEVKQVTNPTQAQEFLGVDSAGLDKKMMYDEPTISSTTKKEHFIDKPDKGDHN</sequence>
<dbReference type="Gene3D" id="3.40.30.10">
    <property type="entry name" value="Glutaredoxin"/>
    <property type="match status" value="1"/>
</dbReference>
<dbReference type="EMBL" id="QOVN01000002">
    <property type="protein sequence ID" value="RXG30137.1"/>
    <property type="molecule type" value="Genomic_DNA"/>
</dbReference>
<dbReference type="Proteomes" id="UP000184240">
    <property type="component" value="Unassembled WGS sequence"/>
</dbReference>
<evidence type="ECO:0000313" key="5">
    <source>
        <dbReference type="Proteomes" id="UP000290037"/>
    </source>
</evidence>
<evidence type="ECO:0000256" key="1">
    <source>
        <dbReference type="SAM" id="MobiDB-lite"/>
    </source>
</evidence>
<dbReference type="EMBL" id="FQXT01000003">
    <property type="protein sequence ID" value="SHI00959.1"/>
    <property type="molecule type" value="Genomic_DNA"/>
</dbReference>
<evidence type="ECO:0000313" key="3">
    <source>
        <dbReference type="EMBL" id="SHI00959.1"/>
    </source>
</evidence>